<dbReference type="OrthoDB" id="9798407at2"/>
<keyword evidence="1" id="KW-0413">Isomerase</keyword>
<dbReference type="RefSeq" id="WP_125664631.1">
    <property type="nucleotide sequence ID" value="NZ_AP019308.1"/>
</dbReference>
<dbReference type="AlphaFoldDB" id="A0A3G9JEU5"/>
<evidence type="ECO:0000313" key="1">
    <source>
        <dbReference type="EMBL" id="BBH24431.1"/>
    </source>
</evidence>
<accession>A0A3G9JEU5</accession>
<protein>
    <submittedName>
        <fullName evidence="1">Sugar phosphate isomerase</fullName>
    </submittedName>
</protein>
<dbReference type="EMBL" id="AP019308">
    <property type="protein sequence ID" value="BBH24431.1"/>
    <property type="molecule type" value="Genomic_DNA"/>
</dbReference>
<dbReference type="GO" id="GO:0016853">
    <property type="term" value="F:isomerase activity"/>
    <property type="evidence" value="ECO:0007669"/>
    <property type="project" value="UniProtKB-KW"/>
</dbReference>
<dbReference type="KEGG" id="pbk:Back11_57760"/>
<reference evidence="1 2" key="1">
    <citation type="submission" date="2018-11" db="EMBL/GenBank/DDBJ databases">
        <title>Complete genome sequence of Paenibacillus baekrokdamisoli strain KCTC 33723.</title>
        <authorList>
            <person name="Kang S.W."/>
            <person name="Lee K.C."/>
            <person name="Kim K.K."/>
            <person name="Kim J.S."/>
            <person name="Kim D.S."/>
            <person name="Ko S.H."/>
            <person name="Yang S.H."/>
            <person name="Lee J.S."/>
        </authorList>
    </citation>
    <scope>NUCLEOTIDE SEQUENCE [LARGE SCALE GENOMIC DNA]</scope>
    <source>
        <strain evidence="1 2">KCTC 33723</strain>
    </source>
</reference>
<evidence type="ECO:0000313" key="2">
    <source>
        <dbReference type="Proteomes" id="UP000275368"/>
    </source>
</evidence>
<organism evidence="1 2">
    <name type="scientific">Paenibacillus baekrokdamisoli</name>
    <dbReference type="NCBI Taxonomy" id="1712516"/>
    <lineage>
        <taxon>Bacteria</taxon>
        <taxon>Bacillati</taxon>
        <taxon>Bacillota</taxon>
        <taxon>Bacilli</taxon>
        <taxon>Bacillales</taxon>
        <taxon>Paenibacillaceae</taxon>
        <taxon>Paenibacillus</taxon>
    </lineage>
</organism>
<dbReference type="Gene3D" id="3.20.20.150">
    <property type="entry name" value="Divalent-metal-dependent TIM barrel enzymes"/>
    <property type="match status" value="1"/>
</dbReference>
<gene>
    <name evidence="1" type="ORF">Back11_57760</name>
</gene>
<proteinExistence type="predicted"/>
<dbReference type="PANTHER" id="PTHR12110:SF41">
    <property type="entry name" value="INOSOSE DEHYDRATASE"/>
    <property type="match status" value="1"/>
</dbReference>
<name>A0A3G9JEU5_9BACL</name>
<dbReference type="PANTHER" id="PTHR12110">
    <property type="entry name" value="HYDROXYPYRUVATE ISOMERASE"/>
    <property type="match status" value="1"/>
</dbReference>
<dbReference type="InterPro" id="IPR050312">
    <property type="entry name" value="IolE/XylAMocC-like"/>
</dbReference>
<dbReference type="InterPro" id="IPR036237">
    <property type="entry name" value="Xyl_isomerase-like_sf"/>
</dbReference>
<dbReference type="Proteomes" id="UP000275368">
    <property type="component" value="Chromosome"/>
</dbReference>
<dbReference type="SUPFAM" id="SSF51658">
    <property type="entry name" value="Xylose isomerase-like"/>
    <property type="match status" value="1"/>
</dbReference>
<sequence>MKHKFAAQLYTLRDELTKDFSATLRRLKKMGWEAVQIDGLFGLSANEISAVLKETGLRAAGMHVGLDRMNNELEAVLEEGRAFGTKDFFCHYLEDDMQHVDGYIQAKKELLATAAKVNPFGYRVGYHNHDFEFHTMVEGQIALDYLMAPVGNQFLYPEVDTYWVKYAGRDPLEYIQKFSGRIPILHLKDMTADGRQFYAEVGTGLIDFEPILLWGEKNGVEWYAVEQDECAGSPFDSLDMSLTNLVKMTEKLGL</sequence>
<keyword evidence="2" id="KW-1185">Reference proteome</keyword>